<name>A0AAV4AIY8_9GAST</name>
<evidence type="ECO:0000313" key="2">
    <source>
        <dbReference type="EMBL" id="GFO06753.1"/>
    </source>
</evidence>
<organism evidence="2 3">
    <name type="scientific">Plakobranchus ocellatus</name>
    <dbReference type="NCBI Taxonomy" id="259542"/>
    <lineage>
        <taxon>Eukaryota</taxon>
        <taxon>Metazoa</taxon>
        <taxon>Spiralia</taxon>
        <taxon>Lophotrochozoa</taxon>
        <taxon>Mollusca</taxon>
        <taxon>Gastropoda</taxon>
        <taxon>Heterobranchia</taxon>
        <taxon>Euthyneura</taxon>
        <taxon>Panpulmonata</taxon>
        <taxon>Sacoglossa</taxon>
        <taxon>Placobranchoidea</taxon>
        <taxon>Plakobranchidae</taxon>
        <taxon>Plakobranchus</taxon>
    </lineage>
</organism>
<proteinExistence type="predicted"/>
<evidence type="ECO:0000256" key="1">
    <source>
        <dbReference type="SAM" id="MobiDB-lite"/>
    </source>
</evidence>
<accession>A0AAV4AIY8</accession>
<sequence length="193" mass="20991">MTQKIGLRASGVFSSRKKSAFHSGIKCFPYSAMFDCEARGGLNTSTLPVEVIARKETEEDLPAVTPIRSHYDNDSSLSQTNRVANQIQATSDETRAHDVTDRVLLPVEHGYTSAQDTGDNLTSQQMTAEILDIPTRPSSLTATLSAYDVESPVSSGEPEEHKTSLSSSPSDAPVTSTEKQRSITRQRNEKVSS</sequence>
<feature type="region of interest" description="Disordered" evidence="1">
    <location>
        <begin position="147"/>
        <end position="193"/>
    </location>
</feature>
<dbReference type="AlphaFoldDB" id="A0AAV4AIY8"/>
<evidence type="ECO:0000313" key="3">
    <source>
        <dbReference type="Proteomes" id="UP000735302"/>
    </source>
</evidence>
<dbReference type="Proteomes" id="UP000735302">
    <property type="component" value="Unassembled WGS sequence"/>
</dbReference>
<keyword evidence="3" id="KW-1185">Reference proteome</keyword>
<protein>
    <submittedName>
        <fullName evidence="2">Integrase core domain protein</fullName>
    </submittedName>
</protein>
<feature type="compositionally biased region" description="Basic and acidic residues" evidence="1">
    <location>
        <begin position="178"/>
        <end position="193"/>
    </location>
</feature>
<reference evidence="2 3" key="1">
    <citation type="journal article" date="2021" name="Elife">
        <title>Chloroplast acquisition without the gene transfer in kleptoplastic sea slugs, Plakobranchus ocellatus.</title>
        <authorList>
            <person name="Maeda T."/>
            <person name="Takahashi S."/>
            <person name="Yoshida T."/>
            <person name="Shimamura S."/>
            <person name="Takaki Y."/>
            <person name="Nagai Y."/>
            <person name="Toyoda A."/>
            <person name="Suzuki Y."/>
            <person name="Arimoto A."/>
            <person name="Ishii H."/>
            <person name="Satoh N."/>
            <person name="Nishiyama T."/>
            <person name="Hasebe M."/>
            <person name="Maruyama T."/>
            <person name="Minagawa J."/>
            <person name="Obokata J."/>
            <person name="Shigenobu S."/>
        </authorList>
    </citation>
    <scope>NUCLEOTIDE SEQUENCE [LARGE SCALE GENOMIC DNA]</scope>
</reference>
<gene>
    <name evidence="2" type="ORF">PoB_003325800</name>
</gene>
<dbReference type="EMBL" id="BLXT01003783">
    <property type="protein sequence ID" value="GFO06753.1"/>
    <property type="molecule type" value="Genomic_DNA"/>
</dbReference>
<comment type="caution">
    <text evidence="2">The sequence shown here is derived from an EMBL/GenBank/DDBJ whole genome shotgun (WGS) entry which is preliminary data.</text>
</comment>
<feature type="compositionally biased region" description="Polar residues" evidence="1">
    <location>
        <begin position="164"/>
        <end position="177"/>
    </location>
</feature>